<reference evidence="2" key="2">
    <citation type="submission" date="2015-07" db="EMBL/GenBank/DDBJ databases">
        <title>Plasmids, circular viruses and viroids from rat gut.</title>
        <authorList>
            <person name="Jorgensen T.J."/>
            <person name="Hansen M.A."/>
            <person name="Xu Z."/>
            <person name="Tabak M.A."/>
            <person name="Sorensen S.J."/>
            <person name="Hansen L.H."/>
        </authorList>
    </citation>
    <scope>NUCLEOTIDE SEQUENCE</scope>
    <source>
        <strain evidence="2">RGFK1688</strain>
    </source>
</reference>
<accession>A0A0H5Q8G0</accession>
<reference evidence="2" key="1">
    <citation type="submission" date="2015-06" db="EMBL/GenBank/DDBJ databases">
        <authorList>
            <person name="Joergensen T."/>
        </authorList>
    </citation>
    <scope>NUCLEOTIDE SEQUENCE</scope>
    <source>
        <strain evidence="2">RGFK1688</strain>
    </source>
</reference>
<feature type="region of interest" description="Disordered" evidence="1">
    <location>
        <begin position="1"/>
        <end position="49"/>
    </location>
</feature>
<evidence type="ECO:0000313" key="2">
    <source>
        <dbReference type="EMBL" id="CRY97679.1"/>
    </source>
</evidence>
<proteinExistence type="predicted"/>
<protein>
    <submittedName>
        <fullName evidence="2">Uncharacterized protein</fullName>
    </submittedName>
</protein>
<name>A0A0H5Q8G0_9ZZZZ</name>
<organism evidence="2">
    <name type="scientific">uncultured prokaryote</name>
    <dbReference type="NCBI Taxonomy" id="198431"/>
    <lineage>
        <taxon>unclassified sequences</taxon>
        <taxon>environmental samples</taxon>
    </lineage>
</organism>
<dbReference type="AlphaFoldDB" id="A0A0H5Q8G0"/>
<dbReference type="EMBL" id="LN854191">
    <property type="protein sequence ID" value="CRY97679.1"/>
    <property type="molecule type" value="Genomic_DNA"/>
</dbReference>
<evidence type="ECO:0000256" key="1">
    <source>
        <dbReference type="SAM" id="MobiDB-lite"/>
    </source>
</evidence>
<sequence>MTAHVNQELAGQRTLWTPLPDDAIGHPQASAAPNPLSRRWSQRSQAERREHVTLRVTYRGTSEALYMVSARGAKGLFTGHDAIHDVMREVIMGEAYYREDSYLCSPALWTAHPRPLQ</sequence>